<protein>
    <submittedName>
        <fullName evidence="2">Uncharacterized protein</fullName>
    </submittedName>
</protein>
<keyword evidence="3" id="KW-1185">Reference proteome</keyword>
<proteinExistence type="predicted"/>
<reference evidence="2 3" key="1">
    <citation type="submission" date="2024-09" db="EMBL/GenBank/DDBJ databases">
        <authorList>
            <person name="Sun Q."/>
            <person name="Mori K."/>
        </authorList>
    </citation>
    <scope>NUCLEOTIDE SEQUENCE [LARGE SCALE GENOMIC DNA]</scope>
    <source>
        <strain evidence="2 3">JCM 12520</strain>
    </source>
</reference>
<dbReference type="Proteomes" id="UP001589619">
    <property type="component" value="Unassembled WGS sequence"/>
</dbReference>
<evidence type="ECO:0000313" key="3">
    <source>
        <dbReference type="Proteomes" id="UP001589619"/>
    </source>
</evidence>
<comment type="caution">
    <text evidence="2">The sequence shown here is derived from an EMBL/GenBank/DDBJ whole genome shotgun (WGS) entry which is preliminary data.</text>
</comment>
<sequence length="60" mass="7075">MEVRWDVFLIIIGIIVDDGIHIVTLWRDDLPTKGNFTKSDELRLEAGSSFLARYFHIFFF</sequence>
<gene>
    <name evidence="2" type="ORF">ACFFNY_23465</name>
</gene>
<keyword evidence="1" id="KW-0812">Transmembrane</keyword>
<name>A0ABV5W2J0_9BACL</name>
<evidence type="ECO:0000313" key="2">
    <source>
        <dbReference type="EMBL" id="MFB9754538.1"/>
    </source>
</evidence>
<dbReference type="RefSeq" id="WP_344909128.1">
    <property type="nucleotide sequence ID" value="NZ_BAAAYO010000008.1"/>
</dbReference>
<dbReference type="EMBL" id="JBHMAG010000016">
    <property type="protein sequence ID" value="MFB9754538.1"/>
    <property type="molecule type" value="Genomic_DNA"/>
</dbReference>
<keyword evidence="1" id="KW-0472">Membrane</keyword>
<evidence type="ECO:0000256" key="1">
    <source>
        <dbReference type="SAM" id="Phobius"/>
    </source>
</evidence>
<accession>A0ABV5W2J0</accession>
<organism evidence="2 3">
    <name type="scientific">Paenibacillus hodogayensis</name>
    <dbReference type="NCBI Taxonomy" id="279208"/>
    <lineage>
        <taxon>Bacteria</taxon>
        <taxon>Bacillati</taxon>
        <taxon>Bacillota</taxon>
        <taxon>Bacilli</taxon>
        <taxon>Bacillales</taxon>
        <taxon>Paenibacillaceae</taxon>
        <taxon>Paenibacillus</taxon>
    </lineage>
</organism>
<keyword evidence="1" id="KW-1133">Transmembrane helix</keyword>
<feature type="transmembrane region" description="Helical" evidence="1">
    <location>
        <begin position="7"/>
        <end position="26"/>
    </location>
</feature>